<dbReference type="PROSITE" id="PS50048">
    <property type="entry name" value="ZN2_CY6_FUNGAL_2"/>
    <property type="match status" value="1"/>
</dbReference>
<dbReference type="PANTHER" id="PTHR31313:SF81">
    <property type="entry name" value="TY1 ENHANCER ACTIVATOR"/>
    <property type="match status" value="1"/>
</dbReference>
<dbReference type="Pfam" id="PF00172">
    <property type="entry name" value="Zn_clus"/>
    <property type="match status" value="1"/>
</dbReference>
<evidence type="ECO:0000313" key="11">
    <source>
        <dbReference type="Proteomes" id="UP001642482"/>
    </source>
</evidence>
<keyword evidence="5" id="KW-0238">DNA-binding</keyword>
<comment type="subcellular location">
    <subcellularLocation>
        <location evidence="1">Nucleus</location>
    </subcellularLocation>
</comment>
<evidence type="ECO:0000256" key="7">
    <source>
        <dbReference type="ARBA" id="ARBA00023242"/>
    </source>
</evidence>
<feature type="region of interest" description="Disordered" evidence="8">
    <location>
        <begin position="242"/>
        <end position="288"/>
    </location>
</feature>
<dbReference type="InterPro" id="IPR007219">
    <property type="entry name" value="XnlR_reg_dom"/>
</dbReference>
<keyword evidence="7" id="KW-0539">Nucleus</keyword>
<dbReference type="SMART" id="SM00066">
    <property type="entry name" value="GAL4"/>
    <property type="match status" value="1"/>
</dbReference>
<feature type="compositionally biased region" description="Polar residues" evidence="8">
    <location>
        <begin position="759"/>
        <end position="772"/>
    </location>
</feature>
<feature type="region of interest" description="Disordered" evidence="8">
    <location>
        <begin position="746"/>
        <end position="772"/>
    </location>
</feature>
<feature type="domain" description="Zn(2)-C6 fungal-type" evidence="9">
    <location>
        <begin position="19"/>
        <end position="48"/>
    </location>
</feature>
<evidence type="ECO:0000256" key="2">
    <source>
        <dbReference type="ARBA" id="ARBA00022723"/>
    </source>
</evidence>
<dbReference type="Proteomes" id="UP001642482">
    <property type="component" value="Unassembled WGS sequence"/>
</dbReference>
<dbReference type="InterPro" id="IPR001138">
    <property type="entry name" value="Zn2Cys6_DnaBD"/>
</dbReference>
<organism evidence="10 11">
    <name type="scientific">Sporothrix eucalyptigena</name>
    <dbReference type="NCBI Taxonomy" id="1812306"/>
    <lineage>
        <taxon>Eukaryota</taxon>
        <taxon>Fungi</taxon>
        <taxon>Dikarya</taxon>
        <taxon>Ascomycota</taxon>
        <taxon>Pezizomycotina</taxon>
        <taxon>Sordariomycetes</taxon>
        <taxon>Sordariomycetidae</taxon>
        <taxon>Ophiostomatales</taxon>
        <taxon>Ophiostomataceae</taxon>
        <taxon>Sporothrix</taxon>
    </lineage>
</organism>
<dbReference type="InterPro" id="IPR051615">
    <property type="entry name" value="Transcr_Regulatory_Elem"/>
</dbReference>
<dbReference type="InterPro" id="IPR036864">
    <property type="entry name" value="Zn2-C6_fun-type_DNA-bd_sf"/>
</dbReference>
<dbReference type="SUPFAM" id="SSF57701">
    <property type="entry name" value="Zn2/Cys6 DNA-binding domain"/>
    <property type="match status" value="1"/>
</dbReference>
<dbReference type="CDD" id="cd14723">
    <property type="entry name" value="ZIP_Ppr1"/>
    <property type="match status" value="1"/>
</dbReference>
<keyword evidence="4" id="KW-0805">Transcription regulation</keyword>
<keyword evidence="3" id="KW-0862">Zinc</keyword>
<keyword evidence="6" id="KW-0804">Transcription</keyword>
<feature type="region of interest" description="Disordered" evidence="8">
    <location>
        <begin position="808"/>
        <end position="830"/>
    </location>
</feature>
<dbReference type="PROSITE" id="PS00463">
    <property type="entry name" value="ZN2_CY6_FUNGAL_1"/>
    <property type="match status" value="1"/>
</dbReference>
<name>A0ABP0BYK2_9PEZI</name>
<dbReference type="Pfam" id="PF04082">
    <property type="entry name" value="Fungal_trans"/>
    <property type="match status" value="1"/>
</dbReference>
<dbReference type="Gene3D" id="4.10.240.10">
    <property type="entry name" value="Zn(2)-C6 fungal-type DNA-binding domain"/>
    <property type="match status" value="1"/>
</dbReference>
<dbReference type="EMBL" id="CAWUHD010000056">
    <property type="protein sequence ID" value="CAK7224658.1"/>
    <property type="molecule type" value="Genomic_DNA"/>
</dbReference>
<evidence type="ECO:0000256" key="4">
    <source>
        <dbReference type="ARBA" id="ARBA00023015"/>
    </source>
</evidence>
<accession>A0ABP0BYK2</accession>
<evidence type="ECO:0000256" key="5">
    <source>
        <dbReference type="ARBA" id="ARBA00023125"/>
    </source>
</evidence>
<evidence type="ECO:0000256" key="8">
    <source>
        <dbReference type="SAM" id="MobiDB-lite"/>
    </source>
</evidence>
<gene>
    <name evidence="10" type="ORF">SEUCBS140593_005643</name>
</gene>
<feature type="compositionally biased region" description="Polar residues" evidence="8">
    <location>
        <begin position="818"/>
        <end position="830"/>
    </location>
</feature>
<dbReference type="CDD" id="cd00067">
    <property type="entry name" value="GAL4"/>
    <property type="match status" value="1"/>
</dbReference>
<evidence type="ECO:0000256" key="1">
    <source>
        <dbReference type="ARBA" id="ARBA00004123"/>
    </source>
</evidence>
<feature type="compositionally biased region" description="Basic and acidic residues" evidence="8">
    <location>
        <begin position="441"/>
        <end position="450"/>
    </location>
</feature>
<comment type="caution">
    <text evidence="10">The sequence shown here is derived from an EMBL/GenBank/DDBJ whole genome shotgun (WGS) entry which is preliminary data.</text>
</comment>
<feature type="compositionally biased region" description="Low complexity" evidence="8">
    <location>
        <begin position="246"/>
        <end position="266"/>
    </location>
</feature>
<evidence type="ECO:0000256" key="6">
    <source>
        <dbReference type="ARBA" id="ARBA00023163"/>
    </source>
</evidence>
<dbReference type="CDD" id="cd12148">
    <property type="entry name" value="fungal_TF_MHR"/>
    <property type="match status" value="1"/>
</dbReference>
<evidence type="ECO:0000256" key="3">
    <source>
        <dbReference type="ARBA" id="ARBA00022833"/>
    </source>
</evidence>
<feature type="compositionally biased region" description="Gly residues" evidence="8">
    <location>
        <begin position="808"/>
        <end position="817"/>
    </location>
</feature>
<evidence type="ECO:0000259" key="9">
    <source>
        <dbReference type="PROSITE" id="PS50048"/>
    </source>
</evidence>
<protein>
    <recommendedName>
        <fullName evidence="9">Zn(2)-C6 fungal-type domain-containing protein</fullName>
    </recommendedName>
</protein>
<keyword evidence="11" id="KW-1185">Reference proteome</keyword>
<reference evidence="10 11" key="1">
    <citation type="submission" date="2024-01" db="EMBL/GenBank/DDBJ databases">
        <authorList>
            <person name="Allen C."/>
            <person name="Tagirdzhanova G."/>
        </authorList>
    </citation>
    <scope>NUCLEOTIDE SEQUENCE [LARGE SCALE GENOMIC DNA]</scope>
</reference>
<proteinExistence type="predicted"/>
<dbReference type="PANTHER" id="PTHR31313">
    <property type="entry name" value="TY1 ENHANCER ACTIVATOR"/>
    <property type="match status" value="1"/>
</dbReference>
<evidence type="ECO:0000313" key="10">
    <source>
        <dbReference type="EMBL" id="CAK7224658.1"/>
    </source>
</evidence>
<keyword evidence="2" id="KW-0479">Metal-binding</keyword>
<dbReference type="SMART" id="SM00906">
    <property type="entry name" value="Fungal_trans"/>
    <property type="match status" value="1"/>
</dbReference>
<feature type="region of interest" description="Disordered" evidence="8">
    <location>
        <begin position="420"/>
        <end position="450"/>
    </location>
</feature>
<sequence>MPRPRASPAPSGGDIPNVSCGRCRRRKIRCNRQRPCSQCTRAGEECIFPGGGERQKPAPRRYVQALETRVASLESLLQKVASAGDDVARSQLLASVGVDHVVDNVDTPIPTSSTMSASTSTGLPMLADAAAMAGAADQPSEAREVQVMPDITASNDINASIAETDDTSETNDINASIDEDAVMINTPPSSSACSVGASGNTANGATADLGVARAREGRLRKLTGRKATQFYGGTSLFQLQLSESRTGPVSPSATVTTVGPTSAPTSAPTPPSPPVAAPTTPTPPSTGFPYPPRGDMCRQLLAYFFQNVYQYYFCVYREYFLRDYAAGSGPYYSDMLLFCLCAVAARISPQPERQALAPVFVERAESLLLASLHQPELTTLQSLLMLAQIEIGQGRGSKGWLFCGMACRLTHEMGLHLDPTNWTGTQQQQQHLQQAAGSEPSHGRPTESSVDREILRRVYWAAFTVDKQLSLYFGRPPALYPHEADVRNTIRIPYPSEWESLIDTYISPGTSATAFEDSVSVAGTFIHHAELAKVLHALIVDVFENRRGGDSNTTKKNDDGPAVQHVHERLVRWQLMLPQKLHWSPWTTTTTAVTATGRSVAPYILHLHLVFHTAMIILHRPLRRHLDDPAAAPQVIASEDVEICYESLAAILRLLRTYTRQHHEHHNDQYRLALLPLDIVHTLSTAAGVVLMRRHLERLAWTDRDVALPLNQLLDAMRAVQPVYPCMTEILDAVVDAVATGRAQDLEREQRAAARASSGLGSNTTSPNNLSGSLPDTDLGVMHILNSSVGINTIINTLPPNWNVPVTGNGGGAGGSGESATIHTDESPPNTEADTTLGFLVTDDFLNGVGDFDWGTYQ</sequence>
<feature type="compositionally biased region" description="Pro residues" evidence="8">
    <location>
        <begin position="267"/>
        <end position="288"/>
    </location>
</feature>